<evidence type="ECO:0000256" key="7">
    <source>
        <dbReference type="ARBA" id="ARBA00022679"/>
    </source>
</evidence>
<evidence type="ECO:0000256" key="11">
    <source>
        <dbReference type="ARBA" id="ARBA00023136"/>
    </source>
</evidence>
<keyword evidence="10" id="KW-0443">Lipid metabolism</keyword>
<dbReference type="InterPro" id="IPR048254">
    <property type="entry name" value="CDP_ALCOHOL_P_TRANSF_CS"/>
</dbReference>
<dbReference type="NCBIfam" id="TIGR00473">
    <property type="entry name" value="pssA"/>
    <property type="match status" value="1"/>
</dbReference>
<dbReference type="GO" id="GO:0008654">
    <property type="term" value="P:phospholipid biosynthetic process"/>
    <property type="evidence" value="ECO:0007669"/>
    <property type="project" value="UniProtKB-KW"/>
</dbReference>
<evidence type="ECO:0000256" key="3">
    <source>
        <dbReference type="ARBA" id="ARBA00010441"/>
    </source>
</evidence>
<dbReference type="EC" id="2.7.8.8" evidence="4"/>
<evidence type="ECO:0000256" key="10">
    <source>
        <dbReference type="ARBA" id="ARBA00023098"/>
    </source>
</evidence>
<evidence type="ECO:0000256" key="8">
    <source>
        <dbReference type="ARBA" id="ARBA00022692"/>
    </source>
</evidence>
<dbReference type="InterPro" id="IPR000462">
    <property type="entry name" value="CDP-OH_P_trans"/>
</dbReference>
<feature type="transmembrane region" description="Helical" evidence="16">
    <location>
        <begin position="67"/>
        <end position="85"/>
    </location>
</feature>
<gene>
    <name evidence="17" type="ORF">SAMN02745248_01342</name>
</gene>
<dbReference type="GO" id="GO:0016020">
    <property type="term" value="C:membrane"/>
    <property type="evidence" value="ECO:0007669"/>
    <property type="project" value="InterPro"/>
</dbReference>
<keyword evidence="6" id="KW-0444">Lipid biosynthesis</keyword>
<comment type="catalytic activity">
    <reaction evidence="1">
        <text>a CDP-1,2-diacyl-sn-glycerol + L-serine = a 1,2-diacyl-sn-glycero-3-phospho-L-serine + CMP + H(+)</text>
        <dbReference type="Rhea" id="RHEA:16913"/>
        <dbReference type="ChEBI" id="CHEBI:15378"/>
        <dbReference type="ChEBI" id="CHEBI:33384"/>
        <dbReference type="ChEBI" id="CHEBI:57262"/>
        <dbReference type="ChEBI" id="CHEBI:58332"/>
        <dbReference type="ChEBI" id="CHEBI:60377"/>
        <dbReference type="EC" id="2.7.8.8"/>
    </reaction>
</comment>
<dbReference type="InterPro" id="IPR050324">
    <property type="entry name" value="CDP-alcohol_PTase-I"/>
</dbReference>
<evidence type="ECO:0000256" key="15">
    <source>
        <dbReference type="RuleBase" id="RU003750"/>
    </source>
</evidence>
<evidence type="ECO:0000256" key="1">
    <source>
        <dbReference type="ARBA" id="ARBA00000287"/>
    </source>
</evidence>
<dbReference type="OrthoDB" id="9777147at2"/>
<dbReference type="GO" id="GO:0012505">
    <property type="term" value="C:endomembrane system"/>
    <property type="evidence" value="ECO:0007669"/>
    <property type="project" value="UniProtKB-SubCell"/>
</dbReference>
<keyword evidence="7 15" id="KW-0808">Transferase</keyword>
<evidence type="ECO:0000313" key="18">
    <source>
        <dbReference type="Proteomes" id="UP000183952"/>
    </source>
</evidence>
<dbReference type="InterPro" id="IPR004533">
    <property type="entry name" value="CDP-diaglyc--ser_O-PTrfase"/>
</dbReference>
<evidence type="ECO:0000256" key="9">
    <source>
        <dbReference type="ARBA" id="ARBA00022989"/>
    </source>
</evidence>
<feature type="transmembrane region" description="Helical" evidence="16">
    <location>
        <begin position="144"/>
        <end position="162"/>
    </location>
</feature>
<dbReference type="Pfam" id="PF01066">
    <property type="entry name" value="CDP-OH_P_transf"/>
    <property type="match status" value="1"/>
</dbReference>
<dbReference type="PANTHER" id="PTHR14269">
    <property type="entry name" value="CDP-DIACYLGLYCEROL--GLYCEROL-3-PHOSPHATE 3-PHOSPHATIDYLTRANSFERASE-RELATED"/>
    <property type="match status" value="1"/>
</dbReference>
<dbReference type="EMBL" id="FRAD01000009">
    <property type="protein sequence ID" value="SHJ92625.1"/>
    <property type="molecule type" value="Genomic_DNA"/>
</dbReference>
<dbReference type="AlphaFoldDB" id="A0A1M6NA97"/>
<keyword evidence="8 16" id="KW-0812">Transmembrane</keyword>
<keyword evidence="13" id="KW-1208">Phospholipid metabolism</keyword>
<evidence type="ECO:0000256" key="16">
    <source>
        <dbReference type="SAM" id="Phobius"/>
    </source>
</evidence>
<dbReference type="GO" id="GO:0003882">
    <property type="term" value="F:CDP-diacylglycerol-serine O-phosphatidyltransferase activity"/>
    <property type="evidence" value="ECO:0007669"/>
    <property type="project" value="UniProtKB-EC"/>
</dbReference>
<dbReference type="PROSITE" id="PS00379">
    <property type="entry name" value="CDP_ALCOHOL_P_TRANSF"/>
    <property type="match status" value="1"/>
</dbReference>
<keyword evidence="12" id="KW-0594">Phospholipid biosynthesis</keyword>
<reference evidence="17 18" key="1">
    <citation type="submission" date="2016-11" db="EMBL/GenBank/DDBJ databases">
        <authorList>
            <person name="Jaros S."/>
            <person name="Januszkiewicz K."/>
            <person name="Wedrychowicz H."/>
        </authorList>
    </citation>
    <scope>NUCLEOTIDE SEQUENCE [LARGE SCALE GENOMIC DNA]</scope>
    <source>
        <strain evidence="17 18">DSM 3090</strain>
    </source>
</reference>
<evidence type="ECO:0000256" key="2">
    <source>
        <dbReference type="ARBA" id="ARBA00004127"/>
    </source>
</evidence>
<keyword evidence="9 16" id="KW-1133">Transmembrane helix</keyword>
<feature type="transmembrane region" description="Helical" evidence="16">
    <location>
        <begin position="30"/>
        <end position="46"/>
    </location>
</feature>
<evidence type="ECO:0000256" key="5">
    <source>
        <dbReference type="ARBA" id="ARBA00017171"/>
    </source>
</evidence>
<dbReference type="Proteomes" id="UP000183952">
    <property type="component" value="Unassembled WGS sequence"/>
</dbReference>
<accession>A0A1M6NA97</accession>
<sequence length="170" mass="18738">MSKSFIPNALTFSNLTLGIISILMTIKENYFISSIAVLSAALIDRYDGKIARFFDASSEIGKELDSLADLVSFGVAPSILLYFIYNFENLGIISYALIIVFPICGAYRLAKFNISTFDNVYTGIPITVAGAALALYCLLTYNTPLHICISITVFLLLAYLMVSKVKFKKI</sequence>
<comment type="subcellular location">
    <subcellularLocation>
        <location evidence="2">Endomembrane system</location>
        <topology evidence="2">Multi-pass membrane protein</topology>
    </subcellularLocation>
</comment>
<evidence type="ECO:0000256" key="12">
    <source>
        <dbReference type="ARBA" id="ARBA00023209"/>
    </source>
</evidence>
<dbReference type="PANTHER" id="PTHR14269:SF61">
    <property type="entry name" value="CDP-DIACYLGLYCEROL--SERINE O-PHOSPHATIDYLTRANSFERASE"/>
    <property type="match status" value="1"/>
</dbReference>
<dbReference type="RefSeq" id="WP_072903349.1">
    <property type="nucleotide sequence ID" value="NZ_FRAD01000009.1"/>
</dbReference>
<organism evidence="17 18">
    <name type="scientific">Hathewaya proteolytica DSM 3090</name>
    <dbReference type="NCBI Taxonomy" id="1121331"/>
    <lineage>
        <taxon>Bacteria</taxon>
        <taxon>Bacillati</taxon>
        <taxon>Bacillota</taxon>
        <taxon>Clostridia</taxon>
        <taxon>Eubacteriales</taxon>
        <taxon>Clostridiaceae</taxon>
        <taxon>Hathewaya</taxon>
    </lineage>
</organism>
<evidence type="ECO:0000256" key="14">
    <source>
        <dbReference type="ARBA" id="ARBA00032361"/>
    </source>
</evidence>
<evidence type="ECO:0000256" key="13">
    <source>
        <dbReference type="ARBA" id="ARBA00023264"/>
    </source>
</evidence>
<dbReference type="InterPro" id="IPR043130">
    <property type="entry name" value="CDP-OH_PTrfase_TM_dom"/>
</dbReference>
<proteinExistence type="inferred from homology"/>
<keyword evidence="11 16" id="KW-0472">Membrane</keyword>
<evidence type="ECO:0000313" key="17">
    <source>
        <dbReference type="EMBL" id="SHJ92625.1"/>
    </source>
</evidence>
<feature type="transmembrane region" description="Helical" evidence="16">
    <location>
        <begin position="91"/>
        <end position="110"/>
    </location>
</feature>
<protein>
    <recommendedName>
        <fullName evidence="5">CDP-diacylglycerol--serine O-phosphatidyltransferase</fullName>
        <ecNumber evidence="4">2.7.8.8</ecNumber>
    </recommendedName>
    <alternativeName>
        <fullName evidence="14">Phosphatidylserine synthase</fullName>
    </alternativeName>
</protein>
<dbReference type="Gene3D" id="1.20.120.1760">
    <property type="match status" value="1"/>
</dbReference>
<name>A0A1M6NA97_9CLOT</name>
<comment type="similarity">
    <text evidence="3 15">Belongs to the CDP-alcohol phosphatidyltransferase class-I family.</text>
</comment>
<dbReference type="STRING" id="1121331.SAMN02745248_01342"/>
<evidence type="ECO:0000256" key="6">
    <source>
        <dbReference type="ARBA" id="ARBA00022516"/>
    </source>
</evidence>
<keyword evidence="18" id="KW-1185">Reference proteome</keyword>
<evidence type="ECO:0000256" key="4">
    <source>
        <dbReference type="ARBA" id="ARBA00013174"/>
    </source>
</evidence>
<feature type="transmembrane region" description="Helical" evidence="16">
    <location>
        <begin position="119"/>
        <end position="138"/>
    </location>
</feature>